<evidence type="ECO:0000313" key="1">
    <source>
        <dbReference type="EMBL" id="KAL2517767.1"/>
    </source>
</evidence>
<proteinExistence type="predicted"/>
<evidence type="ECO:0008006" key="3">
    <source>
        <dbReference type="Google" id="ProtNLM"/>
    </source>
</evidence>
<sequence>MGCPMRILKWTCDFYPDVETPIAPVWISFPLLPVHLRAKEFLFALSKIVGVPLRIDEATTDLLKRSEAGVCVEAPKPAVALAPKPVDVQGPIIDRTGKGKDKEK</sequence>
<comment type="caution">
    <text evidence="1">The sequence shown here is derived from an EMBL/GenBank/DDBJ whole genome shotgun (WGS) entry which is preliminary data.</text>
</comment>
<name>A0ABD1TYF9_9LAMI</name>
<dbReference type="PANTHER" id="PTHR31286">
    <property type="entry name" value="GLYCINE-RICH CELL WALL STRUCTURAL PROTEIN 1.8-LIKE"/>
    <property type="match status" value="1"/>
</dbReference>
<evidence type="ECO:0000313" key="2">
    <source>
        <dbReference type="Proteomes" id="UP001604336"/>
    </source>
</evidence>
<organism evidence="1 2">
    <name type="scientific">Abeliophyllum distichum</name>
    <dbReference type="NCBI Taxonomy" id="126358"/>
    <lineage>
        <taxon>Eukaryota</taxon>
        <taxon>Viridiplantae</taxon>
        <taxon>Streptophyta</taxon>
        <taxon>Embryophyta</taxon>
        <taxon>Tracheophyta</taxon>
        <taxon>Spermatophyta</taxon>
        <taxon>Magnoliopsida</taxon>
        <taxon>eudicotyledons</taxon>
        <taxon>Gunneridae</taxon>
        <taxon>Pentapetalae</taxon>
        <taxon>asterids</taxon>
        <taxon>lamiids</taxon>
        <taxon>Lamiales</taxon>
        <taxon>Oleaceae</taxon>
        <taxon>Forsythieae</taxon>
        <taxon>Abeliophyllum</taxon>
    </lineage>
</organism>
<dbReference type="Proteomes" id="UP001604336">
    <property type="component" value="Unassembled WGS sequence"/>
</dbReference>
<dbReference type="PANTHER" id="PTHR31286:SF179">
    <property type="entry name" value="RNASE H TYPE-1 DOMAIN-CONTAINING PROTEIN"/>
    <property type="match status" value="1"/>
</dbReference>
<dbReference type="InterPro" id="IPR040256">
    <property type="entry name" value="At4g02000-like"/>
</dbReference>
<reference evidence="2" key="1">
    <citation type="submission" date="2024-07" db="EMBL/GenBank/DDBJ databases">
        <title>Two chromosome-level genome assemblies of Korean endemic species Abeliophyllum distichum and Forsythia ovata (Oleaceae).</title>
        <authorList>
            <person name="Jang H."/>
        </authorList>
    </citation>
    <scope>NUCLEOTIDE SEQUENCE [LARGE SCALE GENOMIC DNA]</scope>
</reference>
<keyword evidence="2" id="KW-1185">Reference proteome</keyword>
<protein>
    <recommendedName>
        <fullName evidence="3">DUF4283 domain-containing protein</fullName>
    </recommendedName>
</protein>
<dbReference type="AlphaFoldDB" id="A0ABD1TYF9"/>
<gene>
    <name evidence="1" type="ORF">Adt_14014</name>
</gene>
<accession>A0ABD1TYF9</accession>
<dbReference type="EMBL" id="JBFOLK010000004">
    <property type="protein sequence ID" value="KAL2517767.1"/>
    <property type="molecule type" value="Genomic_DNA"/>
</dbReference>